<comment type="similarity">
    <text evidence="1">Belongs to the ABC transporter superfamily.</text>
</comment>
<dbReference type="GO" id="GO:0016887">
    <property type="term" value="F:ATP hydrolysis activity"/>
    <property type="evidence" value="ECO:0007669"/>
    <property type="project" value="InterPro"/>
</dbReference>
<organism evidence="6 7">
    <name type="scientific">Thermoproteota archaeon</name>
    <dbReference type="NCBI Taxonomy" id="2056631"/>
    <lineage>
        <taxon>Archaea</taxon>
        <taxon>Thermoproteota</taxon>
    </lineage>
</organism>
<dbReference type="CDD" id="cd03214">
    <property type="entry name" value="ABC_Iron-Siderophores_B12_Hemin"/>
    <property type="match status" value="1"/>
</dbReference>
<accession>A0A523BAL3</accession>
<dbReference type="InterPro" id="IPR027417">
    <property type="entry name" value="P-loop_NTPase"/>
</dbReference>
<dbReference type="InterPro" id="IPR050153">
    <property type="entry name" value="Metal_Ion_Import_ABC"/>
</dbReference>
<evidence type="ECO:0000256" key="2">
    <source>
        <dbReference type="ARBA" id="ARBA00022448"/>
    </source>
</evidence>
<keyword evidence="2" id="KW-0813">Transport</keyword>
<dbReference type="FunFam" id="3.40.50.300:FF:000134">
    <property type="entry name" value="Iron-enterobactin ABC transporter ATP-binding protein"/>
    <property type="match status" value="1"/>
</dbReference>
<dbReference type="EMBL" id="QNVH01000069">
    <property type="protein sequence ID" value="TDA37520.1"/>
    <property type="molecule type" value="Genomic_DNA"/>
</dbReference>
<dbReference type="GO" id="GO:0005524">
    <property type="term" value="F:ATP binding"/>
    <property type="evidence" value="ECO:0007669"/>
    <property type="project" value="UniProtKB-KW"/>
</dbReference>
<evidence type="ECO:0000256" key="3">
    <source>
        <dbReference type="ARBA" id="ARBA00022741"/>
    </source>
</evidence>
<keyword evidence="4 6" id="KW-0067">ATP-binding</keyword>
<dbReference type="SUPFAM" id="SSF52540">
    <property type="entry name" value="P-loop containing nucleoside triphosphate hydrolases"/>
    <property type="match status" value="1"/>
</dbReference>
<name>A0A523BAL3_9CREN</name>
<gene>
    <name evidence="6" type="ORF">DSO08_05655</name>
</gene>
<protein>
    <submittedName>
        <fullName evidence="6">ABC transporter ATP-binding protein</fullName>
    </submittedName>
</protein>
<dbReference type="Gene3D" id="3.40.50.300">
    <property type="entry name" value="P-loop containing nucleotide triphosphate hydrolases"/>
    <property type="match status" value="1"/>
</dbReference>
<dbReference type="AlphaFoldDB" id="A0A523BAL3"/>
<evidence type="ECO:0000259" key="5">
    <source>
        <dbReference type="PROSITE" id="PS50893"/>
    </source>
</evidence>
<keyword evidence="3" id="KW-0547">Nucleotide-binding</keyword>
<dbReference type="Proteomes" id="UP000315399">
    <property type="component" value="Unassembled WGS sequence"/>
</dbReference>
<dbReference type="SMART" id="SM00382">
    <property type="entry name" value="AAA"/>
    <property type="match status" value="1"/>
</dbReference>
<reference evidence="6 7" key="1">
    <citation type="journal article" date="2019" name="Nat. Microbiol.">
        <title>Expanding anaerobic alkane metabolism in the domain of Archaea.</title>
        <authorList>
            <person name="Wang Y."/>
            <person name="Wegener G."/>
            <person name="Hou J."/>
            <person name="Wang F."/>
            <person name="Xiao X."/>
        </authorList>
    </citation>
    <scope>NUCLEOTIDE SEQUENCE [LARGE SCALE GENOMIC DNA]</scope>
    <source>
        <strain evidence="6">WYZ-LMO10</strain>
    </source>
</reference>
<dbReference type="PROSITE" id="PS50893">
    <property type="entry name" value="ABC_TRANSPORTER_2"/>
    <property type="match status" value="1"/>
</dbReference>
<dbReference type="InterPro" id="IPR017871">
    <property type="entry name" value="ABC_transporter-like_CS"/>
</dbReference>
<proteinExistence type="inferred from homology"/>
<evidence type="ECO:0000256" key="4">
    <source>
        <dbReference type="ARBA" id="ARBA00022840"/>
    </source>
</evidence>
<evidence type="ECO:0000256" key="1">
    <source>
        <dbReference type="ARBA" id="ARBA00005417"/>
    </source>
</evidence>
<dbReference type="Pfam" id="PF00005">
    <property type="entry name" value="ABC_tran"/>
    <property type="match status" value="1"/>
</dbReference>
<dbReference type="PANTHER" id="PTHR42734">
    <property type="entry name" value="METAL TRANSPORT SYSTEM ATP-BINDING PROTEIN TM_0124-RELATED"/>
    <property type="match status" value="1"/>
</dbReference>
<evidence type="ECO:0000313" key="6">
    <source>
        <dbReference type="EMBL" id="TDA37520.1"/>
    </source>
</evidence>
<comment type="caution">
    <text evidence="6">The sequence shown here is derived from an EMBL/GenBank/DDBJ whole genome shotgun (WGS) entry which is preliminary data.</text>
</comment>
<dbReference type="PANTHER" id="PTHR42734:SF6">
    <property type="entry name" value="MOLYBDATE IMPORT ATP-BINDING PROTEIN MOLC"/>
    <property type="match status" value="1"/>
</dbReference>
<dbReference type="InterPro" id="IPR003439">
    <property type="entry name" value="ABC_transporter-like_ATP-bd"/>
</dbReference>
<dbReference type="PROSITE" id="PS00211">
    <property type="entry name" value="ABC_TRANSPORTER_1"/>
    <property type="match status" value="1"/>
</dbReference>
<evidence type="ECO:0000313" key="7">
    <source>
        <dbReference type="Proteomes" id="UP000315399"/>
    </source>
</evidence>
<dbReference type="InterPro" id="IPR003593">
    <property type="entry name" value="AAA+_ATPase"/>
</dbReference>
<sequence length="277" mass="30677">MFPWRPAAALSDTEEKKALVLEGFPLAGLRIENLSFSYGRRKILENVSLEAPKGKILCLLGPNGVGKSTLLKCLAGIIRPNSGRMILDGRDLKEVGIKDLSKLVGYVPQNIGPVFSTTVFEVILTSRLPYFNWSPSRVDIEKTEGVIKRLGMEKLAFRYTNEISGGEWQKVVLAMALVKEPSLLLLDEPTSNLDLKHQVDVMGIIRELVKNKNLIAIITTHDINLASKYADVVALMKNGSVYAVGEPRCILNEKIIQEVYDVKVEVIRCASLFVSPV</sequence>
<feature type="domain" description="ABC transporter" evidence="5">
    <location>
        <begin position="29"/>
        <end position="263"/>
    </location>
</feature>